<name>A0A4Q1BRP7_TREME</name>
<organism evidence="7 8">
    <name type="scientific">Tremella mesenterica</name>
    <name type="common">Jelly fungus</name>
    <dbReference type="NCBI Taxonomy" id="5217"/>
    <lineage>
        <taxon>Eukaryota</taxon>
        <taxon>Fungi</taxon>
        <taxon>Dikarya</taxon>
        <taxon>Basidiomycota</taxon>
        <taxon>Agaricomycotina</taxon>
        <taxon>Tremellomycetes</taxon>
        <taxon>Tremellales</taxon>
        <taxon>Tremellaceae</taxon>
        <taxon>Tremella</taxon>
    </lineage>
</organism>
<dbReference type="EMBL" id="SDIL01000016">
    <property type="protein sequence ID" value="RXK40580.1"/>
    <property type="molecule type" value="Genomic_DNA"/>
</dbReference>
<evidence type="ECO:0000256" key="2">
    <source>
        <dbReference type="ARBA" id="ARBA00007719"/>
    </source>
</evidence>
<comment type="function">
    <text evidence="6">Part of the dynactin complex that activates the molecular motor dynein for ultra-processive transport along microtubules.</text>
</comment>
<dbReference type="Proteomes" id="UP000289152">
    <property type="component" value="Unassembled WGS sequence"/>
</dbReference>
<dbReference type="InterPro" id="IPR011004">
    <property type="entry name" value="Trimer_LpxA-like_sf"/>
</dbReference>
<dbReference type="InterPro" id="IPR027777">
    <property type="entry name" value="DCTN6"/>
</dbReference>
<keyword evidence="5" id="KW-0206">Cytoskeleton</keyword>
<dbReference type="CDD" id="cd04646">
    <property type="entry name" value="LbH_Dynactin_6"/>
    <property type="match status" value="1"/>
</dbReference>
<dbReference type="PANTHER" id="PTHR13072">
    <property type="entry name" value="DYNACTIN 6"/>
    <property type="match status" value="1"/>
</dbReference>
<dbReference type="SUPFAM" id="SSF51161">
    <property type="entry name" value="Trimeric LpxA-like enzymes"/>
    <property type="match status" value="1"/>
</dbReference>
<dbReference type="VEuPathDB" id="FungiDB:TREMEDRAFT_30451"/>
<dbReference type="AlphaFoldDB" id="A0A4Q1BRP7"/>
<evidence type="ECO:0000313" key="7">
    <source>
        <dbReference type="EMBL" id="RXK40580.1"/>
    </source>
</evidence>
<dbReference type="STRING" id="5217.A0A4Q1BRP7"/>
<gene>
    <name evidence="7" type="ORF">M231_02035</name>
</gene>
<dbReference type="InParanoid" id="A0A4Q1BRP7"/>
<dbReference type="Gene3D" id="2.160.10.10">
    <property type="entry name" value="Hexapeptide repeat proteins"/>
    <property type="match status" value="1"/>
</dbReference>
<dbReference type="GO" id="GO:0070840">
    <property type="term" value="F:dynein complex binding"/>
    <property type="evidence" value="ECO:0007669"/>
    <property type="project" value="TreeGrafter"/>
</dbReference>
<comment type="subcellular location">
    <subcellularLocation>
        <location evidence="1">Cytoplasm</location>
        <location evidence="1">Cytoskeleton</location>
    </subcellularLocation>
</comment>
<proteinExistence type="inferred from homology"/>
<protein>
    <recommendedName>
        <fullName evidence="3">Dynactin subunit 6</fullName>
    </recommendedName>
</protein>
<comment type="caution">
    <text evidence="7">The sequence shown here is derived from an EMBL/GenBank/DDBJ whole genome shotgun (WGS) entry which is preliminary data.</text>
</comment>
<accession>A0A4Q1BRP7</accession>
<evidence type="ECO:0000313" key="8">
    <source>
        <dbReference type="Proteomes" id="UP000289152"/>
    </source>
</evidence>
<comment type="similarity">
    <text evidence="2">Belongs to the dynactin subunits 5/6 family. Dynactin subunit 6 subfamily.</text>
</comment>
<dbReference type="GO" id="GO:0005869">
    <property type="term" value="C:dynactin complex"/>
    <property type="evidence" value="ECO:0007669"/>
    <property type="project" value="InterPro"/>
</dbReference>
<evidence type="ECO:0000256" key="4">
    <source>
        <dbReference type="ARBA" id="ARBA00022490"/>
    </source>
</evidence>
<keyword evidence="4" id="KW-0963">Cytoplasm</keyword>
<dbReference type="GO" id="GO:0007052">
    <property type="term" value="P:mitotic spindle organization"/>
    <property type="evidence" value="ECO:0007669"/>
    <property type="project" value="TreeGrafter"/>
</dbReference>
<dbReference type="OrthoDB" id="2355at2759"/>
<evidence type="ECO:0000256" key="6">
    <source>
        <dbReference type="ARBA" id="ARBA00034687"/>
    </source>
</evidence>
<evidence type="ECO:0000256" key="3">
    <source>
        <dbReference type="ARBA" id="ARBA00016573"/>
    </source>
</evidence>
<dbReference type="PANTHER" id="PTHR13072:SF0">
    <property type="entry name" value="DYNACTIN SUBUNIT 6"/>
    <property type="match status" value="1"/>
</dbReference>
<evidence type="ECO:0000256" key="5">
    <source>
        <dbReference type="ARBA" id="ARBA00023212"/>
    </source>
</evidence>
<evidence type="ECO:0000256" key="1">
    <source>
        <dbReference type="ARBA" id="ARBA00004245"/>
    </source>
</evidence>
<sequence>MPPRPTRKDQITVHSTAIICADTDLRGEVTIGAGTVIHPKASIYGLGGGVVIGEDCIVEEGVVIVNRGPEIMRIGRENHFMVQCHIQAQEIGDFNIFQPRSRVSSGVIITNRCVLGIYPKPSQTLGQLYLFSPSSMFYLVGSSTITLESLPSPYTIVYGPESLIRKWDGTAQITEDNLRMKHLEYLRDILPKYNRLRVV</sequence>
<reference evidence="7 8" key="1">
    <citation type="submission" date="2016-06" db="EMBL/GenBank/DDBJ databases">
        <title>Evolution of pathogenesis and genome organization in the Tremellales.</title>
        <authorList>
            <person name="Cuomo C."/>
            <person name="Litvintseva A."/>
            <person name="Heitman J."/>
            <person name="Chen Y."/>
            <person name="Sun S."/>
            <person name="Springer D."/>
            <person name="Dromer F."/>
            <person name="Young S."/>
            <person name="Zeng Q."/>
            <person name="Chapman S."/>
            <person name="Gujja S."/>
            <person name="Saif S."/>
            <person name="Birren B."/>
        </authorList>
    </citation>
    <scope>NUCLEOTIDE SEQUENCE [LARGE SCALE GENOMIC DNA]</scope>
    <source>
        <strain evidence="7 8">ATCC 28783</strain>
    </source>
</reference>
<keyword evidence="8" id="KW-1185">Reference proteome</keyword>